<dbReference type="SUPFAM" id="SSF160527">
    <property type="entry name" value="V-type ATPase subunit E-like"/>
    <property type="match status" value="1"/>
</dbReference>
<dbReference type="Pfam" id="PF01991">
    <property type="entry name" value="vATP-synt_E"/>
    <property type="match status" value="1"/>
</dbReference>
<protein>
    <recommendedName>
        <fullName evidence="4">V-type proton ATPase subunit E</fullName>
    </recommendedName>
    <alternativeName>
        <fullName evidence="4">V-ATPase subunit E</fullName>
    </alternativeName>
</protein>
<dbReference type="Gene3D" id="1.20.5.620">
    <property type="entry name" value="F1F0 ATP synthase subunit B, membrane domain"/>
    <property type="match status" value="1"/>
</dbReference>
<dbReference type="SUPFAM" id="SSF81573">
    <property type="entry name" value="F1F0 ATP synthase subunit B, membrane domain"/>
    <property type="match status" value="1"/>
</dbReference>
<dbReference type="GO" id="GO:0005524">
    <property type="term" value="F:ATP binding"/>
    <property type="evidence" value="ECO:0007669"/>
    <property type="project" value="UniProtKB-UniRule"/>
</dbReference>
<evidence type="ECO:0000256" key="4">
    <source>
        <dbReference type="HAMAP-Rule" id="MF_00311"/>
    </source>
</evidence>
<accession>H5SB36</accession>
<dbReference type="InterPro" id="IPR038495">
    <property type="entry name" value="ATPase_E_C"/>
</dbReference>
<comment type="function">
    <text evidence="4">Produces ATP from ADP in the presence of a proton gradient across the membrane.</text>
</comment>
<dbReference type="EMBL" id="AP011656">
    <property type="protein sequence ID" value="BAL53372.1"/>
    <property type="molecule type" value="Genomic_DNA"/>
</dbReference>
<dbReference type="HAMAP" id="MF_00311">
    <property type="entry name" value="ATP_synth_E_arch"/>
    <property type="match status" value="1"/>
</dbReference>
<dbReference type="InterPro" id="IPR002842">
    <property type="entry name" value="ATPase_V1_Esu"/>
</dbReference>
<dbReference type="GO" id="GO:0046961">
    <property type="term" value="F:proton-transporting ATPase activity, rotational mechanism"/>
    <property type="evidence" value="ECO:0007669"/>
    <property type="project" value="InterPro"/>
</dbReference>
<evidence type="ECO:0000256" key="1">
    <source>
        <dbReference type="ARBA" id="ARBA00005901"/>
    </source>
</evidence>
<reference evidence="6" key="2">
    <citation type="journal article" date="2012" name="PLoS ONE">
        <title>A Deeply Branching Thermophilic Bacterium with an Ancient Acetyl-CoA Pathway Dominates a Subsurface Ecosystem.</title>
        <authorList>
            <person name="Takami H."/>
            <person name="Noguchi H."/>
            <person name="Takaki Y."/>
            <person name="Uchiyama I."/>
            <person name="Toyoda A."/>
            <person name="Nishi S."/>
            <person name="Chee G.-J."/>
            <person name="Arai W."/>
            <person name="Nunoura T."/>
            <person name="Itoh T."/>
            <person name="Hattori M."/>
            <person name="Takai K."/>
        </authorList>
    </citation>
    <scope>NUCLEOTIDE SEQUENCE</scope>
</reference>
<keyword evidence="3 4" id="KW-0406">Ion transport</keyword>
<dbReference type="InterPro" id="IPR028987">
    <property type="entry name" value="ATP_synth_B-like_membr_sf"/>
</dbReference>
<feature type="coiled-coil region" evidence="5">
    <location>
        <begin position="15"/>
        <end position="53"/>
    </location>
</feature>
<dbReference type="Gene3D" id="3.30.2320.30">
    <property type="entry name" value="ATP synthase, E subunit, C-terminal"/>
    <property type="match status" value="1"/>
</dbReference>
<dbReference type="GO" id="GO:0046933">
    <property type="term" value="F:proton-transporting ATP synthase activity, rotational mechanism"/>
    <property type="evidence" value="ECO:0007669"/>
    <property type="project" value="UniProtKB-UniRule"/>
</dbReference>
<evidence type="ECO:0000313" key="6">
    <source>
        <dbReference type="EMBL" id="BAL53372.1"/>
    </source>
</evidence>
<organism evidence="6">
    <name type="scientific">uncultured Acetothermia bacterium</name>
    <dbReference type="NCBI Taxonomy" id="236499"/>
    <lineage>
        <taxon>Bacteria</taxon>
        <taxon>Candidatus Bipolaricaulota</taxon>
        <taxon>environmental samples</taxon>
    </lineage>
</organism>
<keyword evidence="4" id="KW-0066">ATP synthesis</keyword>
<keyword evidence="2 4" id="KW-0813">Transport</keyword>
<reference evidence="6" key="1">
    <citation type="journal article" date="2005" name="Environ. Microbiol.">
        <title>Genetic and functional properties of uncultivated thermophilic crenarchaeotes from a subsurface gold mine as revealed by analysis of genome fragments.</title>
        <authorList>
            <person name="Nunoura T."/>
            <person name="Hirayama H."/>
            <person name="Takami H."/>
            <person name="Oida H."/>
            <person name="Nishi S."/>
            <person name="Shimamura S."/>
            <person name="Suzuki Y."/>
            <person name="Inagaki F."/>
            <person name="Takai K."/>
            <person name="Nealson K.H."/>
            <person name="Horikoshi K."/>
        </authorList>
    </citation>
    <scope>NUCLEOTIDE SEQUENCE</scope>
</reference>
<dbReference type="GO" id="GO:0042777">
    <property type="term" value="P:proton motive force-driven plasma membrane ATP synthesis"/>
    <property type="evidence" value="ECO:0007669"/>
    <property type="project" value="UniProtKB-UniRule"/>
</dbReference>
<evidence type="ECO:0000256" key="3">
    <source>
        <dbReference type="ARBA" id="ARBA00023065"/>
    </source>
</evidence>
<name>H5SB36_9BACT</name>
<comment type="similarity">
    <text evidence="1 4">Belongs to the V-ATPase E subunit family.</text>
</comment>
<dbReference type="AlphaFoldDB" id="H5SB36"/>
<sequence length="202" mass="22413">MSAEKIVEKILSDAQAEAQRVLESARSQAAQIREQAEREAQRQRELILAQARQEAQSRRRAQLAAATAAARNAVLAAKRAVLEKVFEQAAAKLAAMPAHDYKEWLVRLLVRAAETGDEEVILSPGDRQTLGEALVREANTHLAQHGKKGMLKLSLETRDLGRGFVLKGKNSETNVTLKTLLRRAQEELEIEVAQMLFEGARK</sequence>
<dbReference type="GO" id="GO:0033178">
    <property type="term" value="C:proton-transporting two-sector ATPase complex, catalytic domain"/>
    <property type="evidence" value="ECO:0007669"/>
    <property type="project" value="InterPro"/>
</dbReference>
<proteinExistence type="inferred from homology"/>
<evidence type="ECO:0000256" key="5">
    <source>
        <dbReference type="SAM" id="Coils"/>
    </source>
</evidence>
<keyword evidence="5" id="KW-0175">Coiled coil</keyword>
<evidence type="ECO:0000256" key="2">
    <source>
        <dbReference type="ARBA" id="ARBA00022448"/>
    </source>
</evidence>
<gene>
    <name evidence="4" type="primary">atpE</name>
    <name evidence="6" type="ORF">HGMM_F06F06C17</name>
</gene>
<keyword evidence="4" id="KW-0375">Hydrogen ion transport</keyword>